<dbReference type="NCBIfam" id="NF008212">
    <property type="entry name" value="PRK10975.1"/>
    <property type="match status" value="1"/>
</dbReference>
<dbReference type="GO" id="GO:0009246">
    <property type="term" value="P:enterobacterial common antigen biosynthetic process"/>
    <property type="evidence" value="ECO:0007669"/>
    <property type="project" value="InterPro"/>
</dbReference>
<dbReference type="GO" id="GO:0008080">
    <property type="term" value="F:N-acetyltransferase activity"/>
    <property type="evidence" value="ECO:0007669"/>
    <property type="project" value="InterPro"/>
</dbReference>
<proteinExistence type="predicted"/>
<dbReference type="RefSeq" id="WP_064596868.1">
    <property type="nucleotide sequence ID" value="NZ_CP134782.1"/>
</dbReference>
<dbReference type="InterPro" id="IPR016181">
    <property type="entry name" value="Acyl_CoA_acyltransferase"/>
</dbReference>
<evidence type="ECO:0000313" key="3">
    <source>
        <dbReference type="EMBL" id="OAT77459.1"/>
    </source>
</evidence>
<evidence type="ECO:0000313" key="4">
    <source>
        <dbReference type="Proteomes" id="UP000078225"/>
    </source>
</evidence>
<dbReference type="NCBIfam" id="TIGR02382">
    <property type="entry name" value="wecD_rffC"/>
    <property type="match status" value="1"/>
</dbReference>
<dbReference type="Proteomes" id="UP000078225">
    <property type="component" value="Unassembled WGS sequence"/>
</dbReference>
<dbReference type="EMBL" id="LYRP01000008">
    <property type="protein sequence ID" value="OAT77459.1"/>
    <property type="molecule type" value="Genomic_DNA"/>
</dbReference>
<dbReference type="Gene3D" id="3.40.630.30">
    <property type="match status" value="1"/>
</dbReference>
<evidence type="ECO:0000256" key="1">
    <source>
        <dbReference type="ARBA" id="ARBA00022679"/>
    </source>
</evidence>
<dbReference type="PANTHER" id="PTHR43877:SF2">
    <property type="entry name" value="AMINOALKYLPHOSPHONATE N-ACETYLTRANSFERASE-RELATED"/>
    <property type="match status" value="1"/>
</dbReference>
<sequence>MVIHASVEPLEWESTFFNIHSGIIHFSDSAAPLTVAQLTCWSRVQAKIDAADTARLSALQTLGFQVVEAEMDFVLSVDLPPGGQSEPLPIAREHDIPALRTLAETLFTHSRFGTPWYAPGESGRFYGQWVENAVRGTFDDVCLLAYDATGLISGFVTLRRLPGNQARVGLLGGKGAGAVLMALAQGWCRQQKIAGLHVATQFGNLPALRRYVLSGAQPVGTAYWLYR</sequence>
<dbReference type="SUPFAM" id="SSF55729">
    <property type="entry name" value="Acyl-CoA N-acyltransferases (Nat)"/>
    <property type="match status" value="1"/>
</dbReference>
<protein>
    <submittedName>
        <fullName evidence="3">TDP-D-fucosamine acetyltransferase</fullName>
    </submittedName>
</protein>
<comment type="caution">
    <text evidence="3">The sequence shown here is derived from an EMBL/GenBank/DDBJ whole genome shotgun (WGS) entry which is preliminary data.</text>
</comment>
<accession>A0A1B7L4X2</accession>
<evidence type="ECO:0000256" key="2">
    <source>
        <dbReference type="ARBA" id="ARBA00023315"/>
    </source>
</evidence>
<dbReference type="PANTHER" id="PTHR43877">
    <property type="entry name" value="AMINOALKYLPHOSPHONATE N-ACETYLTRANSFERASE-RELATED-RELATED"/>
    <property type="match status" value="1"/>
</dbReference>
<reference evidence="4" key="1">
    <citation type="submission" date="2016-05" db="EMBL/GenBank/DDBJ databases">
        <authorList>
            <person name="Behera P."/>
            <person name="Vaishampayan P."/>
            <person name="Singh N."/>
            <person name="Raina V."/>
            <person name="Suar M."/>
            <person name="Pattnaik A."/>
            <person name="Rastogi G."/>
        </authorList>
    </citation>
    <scope>NUCLEOTIDE SEQUENCE [LARGE SCALE GENOMIC DNA]</scope>
    <source>
        <strain evidence="4">MP23</strain>
    </source>
</reference>
<dbReference type="InterPro" id="IPR050832">
    <property type="entry name" value="Bact_Acetyltransf"/>
</dbReference>
<keyword evidence="1 3" id="KW-0808">Transferase</keyword>
<organism evidence="3 4">
    <name type="scientific">Mangrovibacter phragmitis</name>
    <dbReference type="NCBI Taxonomy" id="1691903"/>
    <lineage>
        <taxon>Bacteria</taxon>
        <taxon>Pseudomonadati</taxon>
        <taxon>Pseudomonadota</taxon>
        <taxon>Gammaproteobacteria</taxon>
        <taxon>Enterobacterales</taxon>
        <taxon>Enterobacteriaceae</taxon>
        <taxon>Mangrovibacter</taxon>
    </lineage>
</organism>
<name>A0A1B7L4X2_9ENTR</name>
<dbReference type="STRING" id="1691903.A9B99_21430"/>
<gene>
    <name evidence="3" type="ORF">A9B99_21430</name>
</gene>
<dbReference type="OrthoDB" id="6057229at2"/>
<dbReference type="AlphaFoldDB" id="A0A1B7L4X2"/>
<keyword evidence="2" id="KW-0012">Acyltransferase</keyword>
<keyword evidence="4" id="KW-1185">Reference proteome</keyword>
<dbReference type="InterPro" id="IPR012752">
    <property type="entry name" value="AcTrfase_WecD"/>
</dbReference>